<dbReference type="Gene3D" id="2.40.50.550">
    <property type="match status" value="1"/>
</dbReference>
<dbReference type="Gene3D" id="1.25.40.10">
    <property type="entry name" value="Tetratricopeptide repeat domain"/>
    <property type="match status" value="1"/>
</dbReference>
<reference evidence="3" key="1">
    <citation type="submission" date="2022-11" db="UniProtKB">
        <authorList>
            <consortium name="WormBaseParasite"/>
        </authorList>
    </citation>
    <scope>IDENTIFICATION</scope>
</reference>
<organism evidence="2 3">
    <name type="scientific">Echinococcus canadensis</name>
    <dbReference type="NCBI Taxonomy" id="519352"/>
    <lineage>
        <taxon>Eukaryota</taxon>
        <taxon>Metazoa</taxon>
        <taxon>Spiralia</taxon>
        <taxon>Lophotrochozoa</taxon>
        <taxon>Platyhelminthes</taxon>
        <taxon>Cestoda</taxon>
        <taxon>Eucestoda</taxon>
        <taxon>Cyclophyllidea</taxon>
        <taxon>Taeniidae</taxon>
        <taxon>Echinococcus</taxon>
        <taxon>Echinococcus canadensis group</taxon>
    </lineage>
</organism>
<name>A0A915F012_9CEST</name>
<accession>A0A915F012</accession>
<protein>
    <submittedName>
        <fullName evidence="3">Tetratricopeptide repeat protein 5 OB fold domain-containing protein</fullName>
    </submittedName>
</protein>
<dbReference type="Proteomes" id="UP000887562">
    <property type="component" value="Unplaced"/>
</dbReference>
<dbReference type="SUPFAM" id="SSF48452">
    <property type="entry name" value="TPR-like"/>
    <property type="match status" value="1"/>
</dbReference>
<dbReference type="WBParaSite" id="maker-E.canG7_contigs_7047-snap-gene-0.19-mRNA-1">
    <property type="protein sequence ID" value="maker-E.canG7_contigs_7047-snap-gene-0.19-mRNA-1"/>
    <property type="gene ID" value="EcG7_05684"/>
</dbReference>
<dbReference type="InterPro" id="IPR032076">
    <property type="entry name" value="TTC5_OB"/>
</dbReference>
<keyword evidence="2" id="KW-1185">Reference proteome</keyword>
<evidence type="ECO:0000313" key="2">
    <source>
        <dbReference type="Proteomes" id="UP000887562"/>
    </source>
</evidence>
<evidence type="ECO:0000313" key="3">
    <source>
        <dbReference type="WBParaSite" id="maker-E.canG7_contigs_7047-snap-gene-0.19-mRNA-1"/>
    </source>
</evidence>
<feature type="domain" description="Tetratricopeptide repeat protein 5 OB fold" evidence="1">
    <location>
        <begin position="522"/>
        <end position="608"/>
    </location>
</feature>
<dbReference type="InterPro" id="IPR038645">
    <property type="entry name" value="TTC5_OB_sf"/>
</dbReference>
<dbReference type="Pfam" id="PF16669">
    <property type="entry name" value="TTC5_OB"/>
    <property type="match status" value="1"/>
</dbReference>
<evidence type="ECO:0000259" key="1">
    <source>
        <dbReference type="Pfam" id="PF16669"/>
    </source>
</evidence>
<dbReference type="InterPro" id="IPR011990">
    <property type="entry name" value="TPR-like_helical_dom_sf"/>
</dbReference>
<dbReference type="AlphaFoldDB" id="A0A915F012"/>
<sequence>ASPAIFFPTFCETKPIQTSLPPPSKLPFILSIAQLQLDSTSSLLSQLLLDLEHHVANLIHLESHQHQLLQLYSTQPNNPTLDDELTTLRNEWNACVVRCVDLEYCIDIAVATLKHSLDLAILLTPLFSSSEELSTCDRGGATLLLFEKTFENLKHQRARLVDVWRMEELEATVDELLRLRDTWILKNTRLSFENLTEDPEKVFSPESDLISLIREVVQISEEKAEKMATRVSHVLDLVAKVLHSHDLSTAQKARTLLLKGKALTLTVPFAQDTEEVKSTLRKAIKLDSNLSDAWCELGEYEWMTNGPESALPLLQTAFKLDKHNSEVLWRLSMLLRQLPKESTARQNFLTSAEFSNFVEGCDGGGVAVSLRFAHAAVRERPDSGQAWECLGNALFTASLVDAEGGGFLSRSLAAFAQAAKYPEVVGQPHFHFNRAAAMHYADNFSGALAHWFRAALLDPAWPAPRINAIRCLNALGKMHTAVHATGTNTTTKITRKRVASLISTLSPSTNSLNRLLGPYHSLRYQTFAELAEGSNPGVVCCGGIVTSLPADSELTLNLLLVDAKGAFLVLRIFQIGKLRVLWYFKGSGPSTKDVIAIPDPIVEHCTVSTGLIHLLHAFDACVRAEGAEPVEEEDDEFGGGDTKIKELDQLESLDFLILRVSSPQILCVNGSRVGHAWTAAAVPKNVFFAST</sequence>
<proteinExistence type="predicted"/>